<dbReference type="AlphaFoldDB" id="A0A245ZEM1"/>
<dbReference type="RefSeq" id="WP_088334887.1">
    <property type="nucleotide sequence ID" value="NZ_NBBJ01000006.1"/>
</dbReference>
<protein>
    <submittedName>
        <fullName evidence="1">Uncharacterized protein</fullName>
    </submittedName>
</protein>
<dbReference type="Proteomes" id="UP000197783">
    <property type="component" value="Unassembled WGS sequence"/>
</dbReference>
<reference evidence="1 2" key="1">
    <citation type="submission" date="2017-03" db="EMBL/GenBank/DDBJ databases">
        <title>Genome sequence of Sphingomonas mucosissima DSM 17494.</title>
        <authorList>
            <person name="Poehlein A."/>
            <person name="Wuebbeler J.H."/>
            <person name="Steinbuechel A."/>
            <person name="Daniel R."/>
        </authorList>
    </citation>
    <scope>NUCLEOTIDE SEQUENCE [LARGE SCALE GENOMIC DNA]</scope>
    <source>
        <strain evidence="1 2">DSM 17494</strain>
    </source>
</reference>
<keyword evidence="2" id="KW-1185">Reference proteome</keyword>
<organism evidence="1 2">
    <name type="scientific">Sphingomonas mucosissima</name>
    <dbReference type="NCBI Taxonomy" id="370959"/>
    <lineage>
        <taxon>Bacteria</taxon>
        <taxon>Pseudomonadati</taxon>
        <taxon>Pseudomonadota</taxon>
        <taxon>Alphaproteobacteria</taxon>
        <taxon>Sphingomonadales</taxon>
        <taxon>Sphingomonadaceae</taxon>
        <taxon>Sphingomonas</taxon>
    </lineage>
</organism>
<dbReference type="EMBL" id="NBBJ01000006">
    <property type="protein sequence ID" value="OWK28196.1"/>
    <property type="molecule type" value="Genomic_DNA"/>
</dbReference>
<evidence type="ECO:0000313" key="1">
    <source>
        <dbReference type="EMBL" id="OWK28196.1"/>
    </source>
</evidence>
<evidence type="ECO:0000313" key="2">
    <source>
        <dbReference type="Proteomes" id="UP000197783"/>
    </source>
</evidence>
<accession>A0A245ZEM1</accession>
<name>A0A245ZEM1_9SPHN</name>
<sequence length="142" mass="15368">MAYLNFDPLQGSLPATTTLSAPLADPVTTAADESNSAAGRLSALEWSVVALARNDSLSSLRAPGRLSTAMATLFRQSNPRLADGKLEALRRIAVLAWHHSFQVPASELRAFFDAGFTVGQYETMMASIAASTSRDRSNRRRR</sequence>
<gene>
    <name evidence="1" type="ORF">SPMU_30520</name>
</gene>
<comment type="caution">
    <text evidence="1">The sequence shown here is derived from an EMBL/GenBank/DDBJ whole genome shotgun (WGS) entry which is preliminary data.</text>
</comment>
<dbReference type="OrthoDB" id="7449825at2"/>
<proteinExistence type="predicted"/>